<feature type="domain" description="tRNA/rRNA methyltransferase SpoU type" evidence="6">
    <location>
        <begin position="11"/>
        <end position="158"/>
    </location>
</feature>
<dbReference type="EC" id="2.1.1.200" evidence="5"/>
<evidence type="ECO:0000256" key="3">
    <source>
        <dbReference type="ARBA" id="ARBA00022679"/>
    </source>
</evidence>
<gene>
    <name evidence="5" type="primary">trmJ</name>
    <name evidence="7" type="ORF">CFE62_006360</name>
</gene>
<dbReference type="GO" id="GO:0160206">
    <property type="term" value="F:tRNA (cytidine(32)/uridine(32)-2'-O)-methyltransferase activity"/>
    <property type="evidence" value="ECO:0007669"/>
    <property type="project" value="UniProtKB-EC"/>
</dbReference>
<dbReference type="GO" id="GO:0106339">
    <property type="term" value="F:tRNA (cytidine(32)-2'-O)-methyltransferase activity"/>
    <property type="evidence" value="ECO:0007669"/>
    <property type="project" value="RHEA"/>
</dbReference>
<dbReference type="InterPro" id="IPR029028">
    <property type="entry name" value="Alpha/beta_knot_MTases"/>
</dbReference>
<dbReference type="EMBL" id="NMOS02000024">
    <property type="protein sequence ID" value="RDH39948.1"/>
    <property type="molecule type" value="Genomic_DNA"/>
</dbReference>
<dbReference type="InterPro" id="IPR004384">
    <property type="entry name" value="RNA_MeTrfase_TrmJ/LasT"/>
</dbReference>
<comment type="catalytic activity">
    <reaction evidence="5">
        <text>uridine(32) in tRNA + S-adenosyl-L-methionine = 2'-O-methyluridine(32) in tRNA + S-adenosyl-L-homocysteine + H(+)</text>
        <dbReference type="Rhea" id="RHEA:42936"/>
        <dbReference type="Rhea" id="RHEA-COMP:10107"/>
        <dbReference type="Rhea" id="RHEA-COMP:10290"/>
        <dbReference type="ChEBI" id="CHEBI:15378"/>
        <dbReference type="ChEBI" id="CHEBI:57856"/>
        <dbReference type="ChEBI" id="CHEBI:59789"/>
        <dbReference type="ChEBI" id="CHEBI:65315"/>
        <dbReference type="ChEBI" id="CHEBI:74478"/>
        <dbReference type="EC" id="2.1.1.200"/>
    </reaction>
</comment>
<dbReference type="InterPro" id="IPR001537">
    <property type="entry name" value="SpoU_MeTrfase"/>
</dbReference>
<comment type="subunit">
    <text evidence="5">Homodimer.</text>
</comment>
<dbReference type="GO" id="GO:0005829">
    <property type="term" value="C:cytosol"/>
    <property type="evidence" value="ECO:0007669"/>
    <property type="project" value="TreeGrafter"/>
</dbReference>
<keyword evidence="3" id="KW-0808">Transferase</keyword>
<comment type="subcellular location">
    <subcellularLocation>
        <location evidence="5">Cytoplasm</location>
    </subcellularLocation>
</comment>
<keyword evidence="8" id="KW-1185">Reference proteome</keyword>
<dbReference type="Gene3D" id="1.10.8.590">
    <property type="match status" value="1"/>
</dbReference>
<keyword evidence="2 5" id="KW-0489">Methyltransferase</keyword>
<dbReference type="FunFam" id="3.40.1280.10:FF:000006">
    <property type="entry name" value="Uncharacterized tRNA/rRNA methyltransferase HI_0380"/>
    <property type="match status" value="1"/>
</dbReference>
<protein>
    <recommendedName>
        <fullName evidence="5">tRNA (cytidine/uridine-2'-O-)-methyltransferase TrmJ</fullName>
        <ecNumber evidence="5">2.1.1.200</ecNumber>
    </recommendedName>
    <alternativeName>
        <fullName evidence="5">tRNA (cytidine(32)/uridine(32)-2'-O)-methyltransferase</fullName>
    </alternativeName>
    <alternativeName>
        <fullName evidence="5">tRNA Cm32/Um32 methyltransferase</fullName>
    </alternativeName>
</protein>
<dbReference type="GO" id="GO:0002128">
    <property type="term" value="P:tRNA nucleoside ribose methylation"/>
    <property type="evidence" value="ECO:0007669"/>
    <property type="project" value="TreeGrafter"/>
</dbReference>
<reference evidence="7 8" key="2">
    <citation type="journal article" date="2018" name="J. Invertebr. Pathol.">
        <title>'Candidatus Aquirickettsiella gammari' (Gammaproteobacteria: Legionellales: Coxiellaceae): A bacterial pathogen of the freshwater crustacean Gammarus fossarum (Malacostraca: Amphipoda).</title>
        <authorList>
            <person name="Bojko J."/>
            <person name="Dunn A.M."/>
            <person name="Stebbing P.D."/>
            <person name="van Aerle R."/>
            <person name="Bacela-Spychalska K."/>
            <person name="Bean T.P."/>
            <person name="Urrutia A."/>
            <person name="Stentiford G.D."/>
        </authorList>
    </citation>
    <scope>NUCLEOTIDE SEQUENCE [LARGE SCALE GENOMIC DNA]</scope>
    <source>
        <strain evidence="7">RA15029</strain>
    </source>
</reference>
<proteinExistence type="inferred from homology"/>
<dbReference type="PANTHER" id="PTHR42786">
    <property type="entry name" value="TRNA/RRNA METHYLTRANSFERASE"/>
    <property type="match status" value="1"/>
</dbReference>
<comment type="catalytic activity">
    <reaction evidence="5">
        <text>cytidine(32) in tRNA + S-adenosyl-L-methionine = 2'-O-methylcytidine(32) in tRNA + S-adenosyl-L-homocysteine + H(+)</text>
        <dbReference type="Rhea" id="RHEA:42932"/>
        <dbReference type="Rhea" id="RHEA-COMP:10288"/>
        <dbReference type="Rhea" id="RHEA-COMP:10289"/>
        <dbReference type="ChEBI" id="CHEBI:15378"/>
        <dbReference type="ChEBI" id="CHEBI:57856"/>
        <dbReference type="ChEBI" id="CHEBI:59789"/>
        <dbReference type="ChEBI" id="CHEBI:74495"/>
        <dbReference type="ChEBI" id="CHEBI:82748"/>
        <dbReference type="EC" id="2.1.1.200"/>
    </reaction>
</comment>
<keyword evidence="5" id="KW-0963">Cytoplasm</keyword>
<dbReference type="Pfam" id="PF00588">
    <property type="entry name" value="SpoU_methylase"/>
    <property type="match status" value="1"/>
</dbReference>
<dbReference type="Proteomes" id="UP000226429">
    <property type="component" value="Unassembled WGS sequence"/>
</dbReference>
<comment type="function">
    <text evidence="5">Catalyzes the formation of 2'O-methylated cytidine (Cm32) or 2'O-methylated uridine (Um32) at position 32 in tRNA.</text>
</comment>
<organism evidence="7 8">
    <name type="scientific">Candidatus Aquirickettsiella gammari</name>
    <dbReference type="NCBI Taxonomy" id="2016198"/>
    <lineage>
        <taxon>Bacteria</taxon>
        <taxon>Pseudomonadati</taxon>
        <taxon>Pseudomonadota</taxon>
        <taxon>Gammaproteobacteria</taxon>
        <taxon>Legionellales</taxon>
        <taxon>Coxiellaceae</taxon>
        <taxon>Candidatus Aquirickettsiella</taxon>
    </lineage>
</organism>
<evidence type="ECO:0000259" key="6">
    <source>
        <dbReference type="Pfam" id="PF00588"/>
    </source>
</evidence>
<dbReference type="GO" id="GO:0003723">
    <property type="term" value="F:RNA binding"/>
    <property type="evidence" value="ECO:0007669"/>
    <property type="project" value="InterPro"/>
</dbReference>
<dbReference type="Gene3D" id="3.40.1280.10">
    <property type="match status" value="1"/>
</dbReference>
<dbReference type="NCBIfam" id="TIGR00050">
    <property type="entry name" value="rRNA_methyl_1"/>
    <property type="match status" value="1"/>
</dbReference>
<evidence type="ECO:0000313" key="8">
    <source>
        <dbReference type="Proteomes" id="UP000226429"/>
    </source>
</evidence>
<evidence type="ECO:0000313" key="7">
    <source>
        <dbReference type="EMBL" id="RDH39948.1"/>
    </source>
</evidence>
<name>A0A370CFQ2_9COXI</name>
<evidence type="ECO:0000256" key="5">
    <source>
        <dbReference type="RuleBase" id="RU362024"/>
    </source>
</evidence>
<dbReference type="AlphaFoldDB" id="A0A370CFQ2"/>
<evidence type="ECO:0000256" key="1">
    <source>
        <dbReference type="ARBA" id="ARBA00007228"/>
    </source>
</evidence>
<sequence length="245" mass="27503">MPFAEFFLPSRIVLVNTTDPGNIGAAARAMKTMGLKNLYLVAPKAFPHLSASVRASHAIDILAEARVVDNLTEALQDCSLVFGTSTRVRELNWVTLTARAAAEKIITRPLQDVALVFGRERCGLTNEELQHCHFQIIIPANPDYSSLNLAAAVQIVCYELRMAFLAQQKMITEKSLILANVKQQEYFYQHLYTLLNKIEFLKPSRSQQGMDRLRRLFSRAELDVTEVNILRGILSAIDKKLVSTL</sequence>
<keyword evidence="4 5" id="KW-0949">S-adenosyl-L-methionine</keyword>
<evidence type="ECO:0000256" key="4">
    <source>
        <dbReference type="ARBA" id="ARBA00022691"/>
    </source>
</evidence>
<evidence type="ECO:0000256" key="2">
    <source>
        <dbReference type="ARBA" id="ARBA00022603"/>
    </source>
</evidence>
<dbReference type="SUPFAM" id="SSF75217">
    <property type="entry name" value="alpha/beta knot"/>
    <property type="match status" value="1"/>
</dbReference>
<dbReference type="CDD" id="cd18093">
    <property type="entry name" value="SpoU-like_TrmJ"/>
    <property type="match status" value="1"/>
</dbReference>
<comment type="similarity">
    <text evidence="1">Belongs to the class IV-like SAM-binding methyltransferase superfamily. RNA methyltransferase TrmH family.</text>
</comment>
<comment type="caution">
    <text evidence="7">The sequence shown here is derived from an EMBL/GenBank/DDBJ whole genome shotgun (WGS) entry which is preliminary data.</text>
</comment>
<dbReference type="PANTHER" id="PTHR42786:SF2">
    <property type="entry name" value="TRNA (CYTIDINE_URIDINE-2'-O-)-METHYLTRANSFERASE TRMJ"/>
    <property type="match status" value="1"/>
</dbReference>
<dbReference type="InterPro" id="IPR029026">
    <property type="entry name" value="tRNA_m1G_MTases_N"/>
</dbReference>
<accession>A0A370CFQ2</accession>
<dbReference type="PIRSF" id="PIRSF004808">
    <property type="entry name" value="LasT"/>
    <property type="match status" value="1"/>
</dbReference>
<reference evidence="7 8" key="1">
    <citation type="journal article" date="2017" name="Int. J. Syst. Evol. Microbiol.">
        <title>Aquarickettsiella crustaci n. gen. n. sp. (Gammaproteobacteria: Legionellales: Coxiellaceae); a bacterial pathogen of the freshwater crustacean: Gammarus fossarum (Malacostraca: Amphipoda).</title>
        <authorList>
            <person name="Bojko J."/>
            <person name="Dunn A.M."/>
            <person name="Stebbing P.D."/>
            <person name="Van Aerle R."/>
            <person name="Bacela-Spychalska K."/>
            <person name="Bean T.P."/>
            <person name="Stentiford G.D."/>
        </authorList>
    </citation>
    <scope>NUCLEOTIDE SEQUENCE [LARGE SCALE GENOMIC DNA]</scope>
    <source>
        <strain evidence="7">RA15029</strain>
    </source>
</reference>
<keyword evidence="5" id="KW-0819">tRNA processing</keyword>